<dbReference type="InterPro" id="IPR007208">
    <property type="entry name" value="MrpF/PhaF-like"/>
</dbReference>
<keyword evidence="7 8" id="KW-0472">Membrane</keyword>
<gene>
    <name evidence="9" type="ORF">AVW16_08340</name>
</gene>
<dbReference type="GO" id="GO:0005886">
    <property type="term" value="C:plasma membrane"/>
    <property type="evidence" value="ECO:0007669"/>
    <property type="project" value="UniProtKB-SubCell"/>
</dbReference>
<accession>A0A165FK88</accession>
<sequence length="93" mass="9610">MGAPMKLVVALCVLGLFIACALIALIYRRLPGRADRLVAVDALSSCALAACLIAAALSGETAFLDVAIGFALVAFLGTVSWASALAKREEDEK</sequence>
<evidence type="ECO:0000256" key="1">
    <source>
        <dbReference type="ARBA" id="ARBA00004651"/>
    </source>
</evidence>
<evidence type="ECO:0000256" key="8">
    <source>
        <dbReference type="SAM" id="Phobius"/>
    </source>
</evidence>
<dbReference type="PANTHER" id="PTHR34702">
    <property type="entry name" value="NA(+)/H(+) ANTIPORTER SUBUNIT F1"/>
    <property type="match status" value="1"/>
</dbReference>
<dbReference type="AlphaFoldDB" id="A0A165FK88"/>
<evidence type="ECO:0000256" key="2">
    <source>
        <dbReference type="ARBA" id="ARBA00009212"/>
    </source>
</evidence>
<evidence type="ECO:0000256" key="3">
    <source>
        <dbReference type="ARBA" id="ARBA00022448"/>
    </source>
</evidence>
<evidence type="ECO:0000256" key="6">
    <source>
        <dbReference type="ARBA" id="ARBA00022989"/>
    </source>
</evidence>
<name>A0A165FK88_9NEIS</name>
<comment type="similarity">
    <text evidence="2">Belongs to the CPA3 antiporters (TC 2.A.63) subunit F family.</text>
</comment>
<keyword evidence="3" id="KW-0813">Transport</keyword>
<dbReference type="PROSITE" id="PS51257">
    <property type="entry name" value="PROKAR_LIPOPROTEIN"/>
    <property type="match status" value="1"/>
</dbReference>
<evidence type="ECO:0008006" key="11">
    <source>
        <dbReference type="Google" id="ProtNLM"/>
    </source>
</evidence>
<dbReference type="GO" id="GO:0015385">
    <property type="term" value="F:sodium:proton antiporter activity"/>
    <property type="evidence" value="ECO:0007669"/>
    <property type="project" value="TreeGrafter"/>
</dbReference>
<proteinExistence type="inferred from homology"/>
<keyword evidence="6 8" id="KW-1133">Transmembrane helix</keyword>
<dbReference type="Pfam" id="PF04066">
    <property type="entry name" value="MrpF_PhaF"/>
    <property type="match status" value="1"/>
</dbReference>
<evidence type="ECO:0000313" key="9">
    <source>
        <dbReference type="EMBL" id="KZE33535.1"/>
    </source>
</evidence>
<dbReference type="EMBL" id="LQQU01000013">
    <property type="protein sequence ID" value="KZE33535.1"/>
    <property type="molecule type" value="Genomic_DNA"/>
</dbReference>
<keyword evidence="4" id="KW-1003">Cell membrane</keyword>
<keyword evidence="5 8" id="KW-0812">Transmembrane</keyword>
<organism evidence="9 10">
    <name type="scientific">Crenobacter luteus</name>
    <dbReference type="NCBI Taxonomy" id="1452487"/>
    <lineage>
        <taxon>Bacteria</taxon>
        <taxon>Pseudomonadati</taxon>
        <taxon>Pseudomonadota</taxon>
        <taxon>Betaproteobacteria</taxon>
        <taxon>Neisseriales</taxon>
        <taxon>Neisseriaceae</taxon>
        <taxon>Crenobacter</taxon>
    </lineage>
</organism>
<comment type="subcellular location">
    <subcellularLocation>
        <location evidence="1">Cell membrane</location>
        <topology evidence="1">Multi-pass membrane protein</topology>
    </subcellularLocation>
</comment>
<evidence type="ECO:0000256" key="5">
    <source>
        <dbReference type="ARBA" id="ARBA00022692"/>
    </source>
</evidence>
<protein>
    <recommendedName>
        <fullName evidence="11">Cation:proton antiporter</fullName>
    </recommendedName>
</protein>
<feature type="transmembrane region" description="Helical" evidence="8">
    <location>
        <begin position="6"/>
        <end position="26"/>
    </location>
</feature>
<dbReference type="Proteomes" id="UP000076625">
    <property type="component" value="Unassembled WGS sequence"/>
</dbReference>
<comment type="caution">
    <text evidence="9">The sequence shown here is derived from an EMBL/GenBank/DDBJ whole genome shotgun (WGS) entry which is preliminary data.</text>
</comment>
<evidence type="ECO:0000313" key="10">
    <source>
        <dbReference type="Proteomes" id="UP000076625"/>
    </source>
</evidence>
<evidence type="ECO:0000256" key="7">
    <source>
        <dbReference type="ARBA" id="ARBA00023136"/>
    </source>
</evidence>
<reference evidence="10" key="1">
    <citation type="submission" date="2016-01" db="EMBL/GenBank/DDBJ databases">
        <title>Draft genome of Chromobacterium sp. F49.</title>
        <authorList>
            <person name="Hong K.W."/>
        </authorList>
    </citation>
    <scope>NUCLEOTIDE SEQUENCE [LARGE SCALE GENOMIC DNA]</scope>
    <source>
        <strain evidence="10">CN10</strain>
    </source>
</reference>
<keyword evidence="10" id="KW-1185">Reference proteome</keyword>
<feature type="transmembrane region" description="Helical" evidence="8">
    <location>
        <begin position="63"/>
        <end position="86"/>
    </location>
</feature>
<feature type="transmembrane region" description="Helical" evidence="8">
    <location>
        <begin position="38"/>
        <end position="57"/>
    </location>
</feature>
<evidence type="ECO:0000256" key="4">
    <source>
        <dbReference type="ARBA" id="ARBA00022475"/>
    </source>
</evidence>
<dbReference type="PANTHER" id="PTHR34702:SF1">
    <property type="entry name" value="NA(+)_H(+) ANTIPORTER SUBUNIT F"/>
    <property type="match status" value="1"/>
</dbReference>
<dbReference type="STRING" id="1452487.AVW16_08340"/>